<reference evidence="1 2" key="1">
    <citation type="journal article" date="2021" name="Commun. Biol.">
        <title>The genome of Shorea leprosula (Dipterocarpaceae) highlights the ecological relevance of drought in aseasonal tropical rainforests.</title>
        <authorList>
            <person name="Ng K.K.S."/>
            <person name="Kobayashi M.J."/>
            <person name="Fawcett J.A."/>
            <person name="Hatakeyama M."/>
            <person name="Paape T."/>
            <person name="Ng C.H."/>
            <person name="Ang C.C."/>
            <person name="Tnah L.H."/>
            <person name="Lee C.T."/>
            <person name="Nishiyama T."/>
            <person name="Sese J."/>
            <person name="O'Brien M.J."/>
            <person name="Copetti D."/>
            <person name="Mohd Noor M.I."/>
            <person name="Ong R.C."/>
            <person name="Putra M."/>
            <person name="Sireger I.Z."/>
            <person name="Indrioko S."/>
            <person name="Kosugi Y."/>
            <person name="Izuno A."/>
            <person name="Isagi Y."/>
            <person name="Lee S.L."/>
            <person name="Shimizu K.K."/>
        </authorList>
    </citation>
    <scope>NUCLEOTIDE SEQUENCE [LARGE SCALE GENOMIC DNA]</scope>
    <source>
        <strain evidence="1">214</strain>
    </source>
</reference>
<protein>
    <submittedName>
        <fullName evidence="1">Uncharacterized protein</fullName>
    </submittedName>
</protein>
<dbReference type="EMBL" id="BPVZ01000015">
    <property type="protein sequence ID" value="GKV00226.1"/>
    <property type="molecule type" value="Genomic_DNA"/>
</dbReference>
<name>A0AAV5INM0_9ROSI</name>
<gene>
    <name evidence="1" type="ORF">SLEP1_g12958</name>
</gene>
<sequence>MVMVINTARTNIILIDQIRIPAEFICNRVHPIFSFWVQQRVIRIHIMEGRFTPWLHKRGAASWIHEQRCSTLDTRTEVGQPLNAQRHSTVCDAHPTDVTCHHSLSIIILSPTFTANRPIISYTFIPQFRIQINPMPPTTISVPDSTAPNNTSPSSISSRHSICHHNFFHDTIGIPQCICSCLFQL</sequence>
<dbReference type="AlphaFoldDB" id="A0AAV5INM0"/>
<proteinExistence type="predicted"/>
<organism evidence="1 2">
    <name type="scientific">Rubroshorea leprosula</name>
    <dbReference type="NCBI Taxonomy" id="152421"/>
    <lineage>
        <taxon>Eukaryota</taxon>
        <taxon>Viridiplantae</taxon>
        <taxon>Streptophyta</taxon>
        <taxon>Embryophyta</taxon>
        <taxon>Tracheophyta</taxon>
        <taxon>Spermatophyta</taxon>
        <taxon>Magnoliopsida</taxon>
        <taxon>eudicotyledons</taxon>
        <taxon>Gunneridae</taxon>
        <taxon>Pentapetalae</taxon>
        <taxon>rosids</taxon>
        <taxon>malvids</taxon>
        <taxon>Malvales</taxon>
        <taxon>Dipterocarpaceae</taxon>
        <taxon>Rubroshorea</taxon>
    </lineage>
</organism>
<accession>A0AAV5INM0</accession>
<comment type="caution">
    <text evidence="1">The sequence shown here is derived from an EMBL/GenBank/DDBJ whole genome shotgun (WGS) entry which is preliminary data.</text>
</comment>
<dbReference type="Proteomes" id="UP001054252">
    <property type="component" value="Unassembled WGS sequence"/>
</dbReference>
<evidence type="ECO:0000313" key="1">
    <source>
        <dbReference type="EMBL" id="GKV00226.1"/>
    </source>
</evidence>
<keyword evidence="2" id="KW-1185">Reference proteome</keyword>
<evidence type="ECO:0000313" key="2">
    <source>
        <dbReference type="Proteomes" id="UP001054252"/>
    </source>
</evidence>